<keyword evidence="1" id="KW-0175">Coiled coil</keyword>
<evidence type="ECO:0000313" key="5">
    <source>
        <dbReference type="Proteomes" id="UP001444625"/>
    </source>
</evidence>
<gene>
    <name evidence="4" type="ORF">ABC228_04545</name>
</gene>
<dbReference type="EMBL" id="JBDIML010000001">
    <property type="protein sequence ID" value="MEN2766447.1"/>
    <property type="molecule type" value="Genomic_DNA"/>
</dbReference>
<dbReference type="Pfam" id="PF03448">
    <property type="entry name" value="MgtE_N"/>
    <property type="match status" value="1"/>
</dbReference>
<dbReference type="SUPFAM" id="SSF158791">
    <property type="entry name" value="MgtE N-terminal domain-like"/>
    <property type="match status" value="1"/>
</dbReference>
<dbReference type="Proteomes" id="UP001444625">
    <property type="component" value="Unassembled WGS sequence"/>
</dbReference>
<evidence type="ECO:0000259" key="3">
    <source>
        <dbReference type="Pfam" id="PF03448"/>
    </source>
</evidence>
<feature type="transmembrane region" description="Helical" evidence="2">
    <location>
        <begin position="16"/>
        <end position="41"/>
    </location>
</feature>
<organism evidence="4 5">
    <name type="scientific">Ornithinibacillus xuwenensis</name>
    <dbReference type="NCBI Taxonomy" id="3144668"/>
    <lineage>
        <taxon>Bacteria</taxon>
        <taxon>Bacillati</taxon>
        <taxon>Bacillota</taxon>
        <taxon>Bacilli</taxon>
        <taxon>Bacillales</taxon>
        <taxon>Bacillaceae</taxon>
        <taxon>Ornithinibacillus</taxon>
    </lineage>
</organism>
<evidence type="ECO:0000256" key="1">
    <source>
        <dbReference type="SAM" id="Coils"/>
    </source>
</evidence>
<evidence type="ECO:0000313" key="4">
    <source>
        <dbReference type="EMBL" id="MEN2766447.1"/>
    </source>
</evidence>
<name>A0ABU9XDV7_9BACI</name>
<feature type="coiled-coil region" evidence="1">
    <location>
        <begin position="75"/>
        <end position="123"/>
    </location>
</feature>
<keyword evidence="5" id="KW-1185">Reference proteome</keyword>
<feature type="domain" description="Magnesium transporter MgtE intracellular" evidence="3">
    <location>
        <begin position="135"/>
        <end position="191"/>
    </location>
</feature>
<keyword evidence="2" id="KW-0472">Membrane</keyword>
<reference evidence="4 5" key="1">
    <citation type="submission" date="2024-05" db="EMBL/GenBank/DDBJ databases">
        <authorList>
            <person name="Haq I."/>
            <person name="Ullah Z."/>
            <person name="Ahmad R."/>
            <person name="Li M."/>
            <person name="Tong Y."/>
        </authorList>
    </citation>
    <scope>NUCLEOTIDE SEQUENCE [LARGE SCALE GENOMIC DNA]</scope>
    <source>
        <strain evidence="4 5">16A2E</strain>
    </source>
</reference>
<dbReference type="RefSeq" id="WP_345823895.1">
    <property type="nucleotide sequence ID" value="NZ_JBDIML010000001.1"/>
</dbReference>
<evidence type="ECO:0000256" key="2">
    <source>
        <dbReference type="SAM" id="Phobius"/>
    </source>
</evidence>
<dbReference type="InterPro" id="IPR006668">
    <property type="entry name" value="Mg_transptr_MgtE_intracell_dom"/>
</dbReference>
<proteinExistence type="predicted"/>
<keyword evidence="2" id="KW-1133">Transmembrane helix</keyword>
<accession>A0ABU9XDV7</accession>
<sequence>MAKEKVLEEKEKMNPFLWFLFAIVIPIIIAITLTVIVFAVAGVNVVDWAKNTGNNIPVLSSIITTDEEARETQKEEDIQGRLDAKDAEIEQLTADNTNLESTIEQLEQEIVKLERDLNASSNVEDTTDETQETVKQISSSFSEMKSEQAALILQELEDDVAIAILSEMSNEDRGLIMESMTPDRAATLTEQFLQN</sequence>
<comment type="caution">
    <text evidence="4">The sequence shown here is derived from an EMBL/GenBank/DDBJ whole genome shotgun (WGS) entry which is preliminary data.</text>
</comment>
<dbReference type="Gene3D" id="1.25.60.10">
    <property type="entry name" value="MgtE N-terminal domain-like"/>
    <property type="match status" value="1"/>
</dbReference>
<dbReference type="InterPro" id="IPR038076">
    <property type="entry name" value="MgtE_N_sf"/>
</dbReference>
<protein>
    <recommendedName>
        <fullName evidence="3">Magnesium transporter MgtE intracellular domain-containing protein</fullName>
    </recommendedName>
</protein>
<keyword evidence="2" id="KW-0812">Transmembrane</keyword>